<reference evidence="2 3" key="1">
    <citation type="submission" date="2015-06" db="EMBL/GenBank/DDBJ databases">
        <title>Talaromyces atroroseus IBT 11181 draft genome.</title>
        <authorList>
            <person name="Rasmussen K.B."/>
            <person name="Rasmussen S."/>
            <person name="Petersen B."/>
            <person name="Sicheritz-Ponten T."/>
            <person name="Mortensen U.H."/>
            <person name="Thrane U."/>
        </authorList>
    </citation>
    <scope>NUCLEOTIDE SEQUENCE [LARGE SCALE GENOMIC DNA]</scope>
    <source>
        <strain evidence="2 3">IBT 11181</strain>
    </source>
</reference>
<gene>
    <name evidence="2" type="ORF">UA08_04423</name>
</gene>
<evidence type="ECO:0000313" key="2">
    <source>
        <dbReference type="EMBL" id="OKL60458.1"/>
    </source>
</evidence>
<organism evidence="2 3">
    <name type="scientific">Talaromyces atroroseus</name>
    <dbReference type="NCBI Taxonomy" id="1441469"/>
    <lineage>
        <taxon>Eukaryota</taxon>
        <taxon>Fungi</taxon>
        <taxon>Dikarya</taxon>
        <taxon>Ascomycota</taxon>
        <taxon>Pezizomycotina</taxon>
        <taxon>Eurotiomycetes</taxon>
        <taxon>Eurotiomycetidae</taxon>
        <taxon>Eurotiales</taxon>
        <taxon>Trichocomaceae</taxon>
        <taxon>Talaromyces</taxon>
        <taxon>Talaromyces sect. Trachyspermi</taxon>
    </lineage>
</organism>
<dbReference type="SUPFAM" id="SSF141673">
    <property type="entry name" value="MOSC N-terminal domain-like"/>
    <property type="match status" value="1"/>
</dbReference>
<dbReference type="SUPFAM" id="SSF50800">
    <property type="entry name" value="PK beta-barrel domain-like"/>
    <property type="match status" value="1"/>
</dbReference>
<dbReference type="RefSeq" id="XP_020120579.1">
    <property type="nucleotide sequence ID" value="XM_020266744.1"/>
</dbReference>
<feature type="domain" description="MOSC" evidence="1">
    <location>
        <begin position="160"/>
        <end position="327"/>
    </location>
</feature>
<dbReference type="EMBL" id="LFMY01000005">
    <property type="protein sequence ID" value="OKL60458.1"/>
    <property type="molecule type" value="Genomic_DNA"/>
</dbReference>
<protein>
    <recommendedName>
        <fullName evidence="1">MOSC domain-containing protein</fullName>
    </recommendedName>
</protein>
<dbReference type="OrthoDB" id="17255at2759"/>
<dbReference type="InterPro" id="IPR005303">
    <property type="entry name" value="MOCOS_middle"/>
</dbReference>
<keyword evidence="3" id="KW-1185">Reference proteome</keyword>
<dbReference type="GO" id="GO:0003824">
    <property type="term" value="F:catalytic activity"/>
    <property type="evidence" value="ECO:0007669"/>
    <property type="project" value="InterPro"/>
</dbReference>
<dbReference type="InterPro" id="IPR005302">
    <property type="entry name" value="MoCF_Sase_C"/>
</dbReference>
<dbReference type="Pfam" id="PF03473">
    <property type="entry name" value="MOSC"/>
    <property type="match status" value="1"/>
</dbReference>
<sequence length="344" mass="38710">MHISEIYVYPIKSLQPTRLTEATITRHGILYDRCFMLLKVVDDAPNNWLKNMHVPEFPQMSLFLTELVLSEEKNGKIIVTYQEPPVSSCRNPRTLEIPLQPGLDGLEEISITMHQSPIVGYNMGSKYSDWFSDCFGFRVVLAYTGQNRRRVLGSMNPNIRREGWLSTLTTYVPRLGPGHGKDEKEEGILTFADCAAYMVVNDMSVKQVASRFPEGHGGVEVTRFRPNLVVGGAESAWEEDFWAELSLGGGDVQLVLTSNCVRCRSLDVDFDTGGFHKTDDGMVYKKLNKDRRVDKGAKYSPVFGRYGFLKGDVVVAKIRVGDAVRVDKTATERTTFDWPVSHCP</sequence>
<evidence type="ECO:0000259" key="1">
    <source>
        <dbReference type="PROSITE" id="PS51340"/>
    </source>
</evidence>
<accession>A0A1Q5Q8J6</accession>
<name>A0A1Q5Q8J6_TALAT</name>
<dbReference type="PROSITE" id="PS51340">
    <property type="entry name" value="MOSC"/>
    <property type="match status" value="1"/>
</dbReference>
<proteinExistence type="predicted"/>
<dbReference type="InterPro" id="IPR011037">
    <property type="entry name" value="Pyrv_Knase-like_insert_dom_sf"/>
</dbReference>
<dbReference type="GO" id="GO:0030151">
    <property type="term" value="F:molybdenum ion binding"/>
    <property type="evidence" value="ECO:0007669"/>
    <property type="project" value="InterPro"/>
</dbReference>
<comment type="caution">
    <text evidence="2">The sequence shown here is derived from an EMBL/GenBank/DDBJ whole genome shotgun (WGS) entry which is preliminary data.</text>
</comment>
<dbReference type="STRING" id="1441469.A0A1Q5Q8J6"/>
<dbReference type="Pfam" id="PF03476">
    <property type="entry name" value="MOSC_N"/>
    <property type="match status" value="1"/>
</dbReference>
<dbReference type="GeneID" id="31004178"/>
<evidence type="ECO:0000313" key="3">
    <source>
        <dbReference type="Proteomes" id="UP000214365"/>
    </source>
</evidence>
<dbReference type="GO" id="GO:0030170">
    <property type="term" value="F:pyridoxal phosphate binding"/>
    <property type="evidence" value="ECO:0007669"/>
    <property type="project" value="InterPro"/>
</dbReference>
<dbReference type="Proteomes" id="UP000214365">
    <property type="component" value="Unassembled WGS sequence"/>
</dbReference>
<dbReference type="AlphaFoldDB" id="A0A1Q5Q8J6"/>